<dbReference type="InterPro" id="IPR004360">
    <property type="entry name" value="Glyas_Fos-R_dOase_dom"/>
</dbReference>
<sequence>MLQSMNLMIYVDDVEKVAAFFEQAAGTPRISEETMIDGSKMITVPILPEACLQFYSRAFIQKYSPEVALNSPSIMFYVDDLASAHARLLQMGATVNEIVLVGSQQTFNFADPEGNWYAVAEKDV</sequence>
<proteinExistence type="predicted"/>
<organism evidence="2 3">
    <name type="scientific">Limosilactobacillus mucosae</name>
    <name type="common">Lactobacillus mucosae</name>
    <dbReference type="NCBI Taxonomy" id="97478"/>
    <lineage>
        <taxon>Bacteria</taxon>
        <taxon>Bacillati</taxon>
        <taxon>Bacillota</taxon>
        <taxon>Bacilli</taxon>
        <taxon>Lactobacillales</taxon>
        <taxon>Lactobacillaceae</taxon>
        <taxon>Limosilactobacillus</taxon>
    </lineage>
</organism>
<protein>
    <recommendedName>
        <fullName evidence="1">VOC domain-containing protein</fullName>
    </recommendedName>
</protein>
<dbReference type="EMBL" id="CABFNH010000032">
    <property type="protein sequence ID" value="VTZ93415.1"/>
    <property type="molecule type" value="Genomic_DNA"/>
</dbReference>
<dbReference type="SUPFAM" id="SSF54593">
    <property type="entry name" value="Glyoxalase/Bleomycin resistance protein/Dihydroxybiphenyl dioxygenase"/>
    <property type="match status" value="1"/>
</dbReference>
<evidence type="ECO:0000313" key="2">
    <source>
        <dbReference type="EMBL" id="VTZ93415.1"/>
    </source>
</evidence>
<dbReference type="Pfam" id="PF00903">
    <property type="entry name" value="Glyoxalase"/>
    <property type="match status" value="1"/>
</dbReference>
<evidence type="ECO:0000313" key="3">
    <source>
        <dbReference type="Proteomes" id="UP000365705"/>
    </source>
</evidence>
<feature type="domain" description="VOC" evidence="1">
    <location>
        <begin position="1"/>
        <end position="122"/>
    </location>
</feature>
<dbReference type="Gene3D" id="3.10.180.10">
    <property type="entry name" value="2,3-Dihydroxybiphenyl 1,2-Dioxygenase, domain 1"/>
    <property type="match status" value="1"/>
</dbReference>
<dbReference type="InterPro" id="IPR037523">
    <property type="entry name" value="VOC_core"/>
</dbReference>
<gene>
    <name evidence="2" type="ORF">LMUP508_01948</name>
</gene>
<dbReference type="AlphaFoldDB" id="A0A508YTH0"/>
<dbReference type="PROSITE" id="PS51819">
    <property type="entry name" value="VOC"/>
    <property type="match status" value="1"/>
</dbReference>
<dbReference type="RefSeq" id="WP_143113488.1">
    <property type="nucleotide sequence ID" value="NZ_CABFNH010000032.1"/>
</dbReference>
<reference evidence="2 3" key="1">
    <citation type="submission" date="2019-06" db="EMBL/GenBank/DDBJ databases">
        <authorList>
            <person name="Rodrigo-Torres L."/>
            <person name="Arahal R. D."/>
            <person name="Lucena T."/>
        </authorList>
    </citation>
    <scope>NUCLEOTIDE SEQUENCE [LARGE SCALE GENOMIC DNA]</scope>
    <source>
        <strain evidence="2 3">INIA P508</strain>
    </source>
</reference>
<dbReference type="PANTHER" id="PTHR36437">
    <property type="entry name" value="GLYOXALASE/BLEOMYCIN RESISTANCE PROTEIN/DIOXYGENASE"/>
    <property type="match status" value="1"/>
</dbReference>
<dbReference type="PANTHER" id="PTHR36437:SF2">
    <property type="entry name" value="GLYOXALASE_BLEOMYCIN RESISTANCE PROTEIN_DIOXYGENASE"/>
    <property type="match status" value="1"/>
</dbReference>
<evidence type="ECO:0000259" key="1">
    <source>
        <dbReference type="PROSITE" id="PS51819"/>
    </source>
</evidence>
<accession>A0A508YTH0</accession>
<dbReference type="Proteomes" id="UP000365705">
    <property type="component" value="Unassembled WGS sequence"/>
</dbReference>
<name>A0A508YTH0_LIMMU</name>
<dbReference type="InterPro" id="IPR029068">
    <property type="entry name" value="Glyas_Bleomycin-R_OHBP_Dase"/>
</dbReference>